<accession>A0A859FFB0</accession>
<dbReference type="InterPro" id="IPR009574">
    <property type="entry name" value="DUF1189"/>
</dbReference>
<reference evidence="3" key="1">
    <citation type="submission" date="2019-07" db="EMBL/GenBank/DDBJ databases">
        <title>Bacillus alkalisoli sp. nov. isolated from saline soil.</title>
        <authorList>
            <person name="Sun J.-Q."/>
            <person name="Xu L."/>
        </authorList>
    </citation>
    <scope>NUCLEOTIDE SEQUENCE [LARGE SCALE GENOMIC DNA]</scope>
    <source>
        <strain evidence="3">M4U3P1</strain>
    </source>
</reference>
<dbReference type="Proteomes" id="UP000318138">
    <property type="component" value="Chromosome"/>
</dbReference>
<evidence type="ECO:0000313" key="2">
    <source>
        <dbReference type="EMBL" id="QKS70905.1"/>
    </source>
</evidence>
<keyword evidence="1" id="KW-0472">Membrane</keyword>
<feature type="transmembrane region" description="Helical" evidence="1">
    <location>
        <begin position="29"/>
        <end position="51"/>
    </location>
</feature>
<sequence>MNIFQQFAKSLYSPETIAKFRFQKIGKTIGYVFFLMLIVTIPPSIIFGMTLNSFFDSAENFVEDLPEFEIQNGVLSTPDNETYIDDTGELVFIVDAAGNVDRSELAQYTNVVALYETEVVANFGGTSEQVRYQEFGANLTSDEIQGFASSIIGLSPLFIGVFIIGIYLFTTALKFIGVSFLALIGLLLKKNVADQLAYRQLWRLAAYAVTLPTVVFAIIDLIVPQLPFSFGLYWIVAIVMMNLALKAVPKPKQPSVDPIETGNPS</sequence>
<dbReference type="AlphaFoldDB" id="A0A859FFB0"/>
<dbReference type="Pfam" id="PF06691">
    <property type="entry name" value="DUF1189"/>
    <property type="match status" value="1"/>
</dbReference>
<keyword evidence="1" id="KW-1133">Transmembrane helix</keyword>
<feature type="transmembrane region" description="Helical" evidence="1">
    <location>
        <begin position="157"/>
        <end position="188"/>
    </location>
</feature>
<feature type="transmembrane region" description="Helical" evidence="1">
    <location>
        <begin position="200"/>
        <end position="219"/>
    </location>
</feature>
<organism evidence="2 3">
    <name type="scientific">Paenalkalicoccus suaedae</name>
    <dbReference type="NCBI Taxonomy" id="2592382"/>
    <lineage>
        <taxon>Bacteria</taxon>
        <taxon>Bacillati</taxon>
        <taxon>Bacillota</taxon>
        <taxon>Bacilli</taxon>
        <taxon>Bacillales</taxon>
        <taxon>Bacillaceae</taxon>
        <taxon>Paenalkalicoccus</taxon>
    </lineage>
</organism>
<keyword evidence="3" id="KW-1185">Reference proteome</keyword>
<evidence type="ECO:0000256" key="1">
    <source>
        <dbReference type="SAM" id="Phobius"/>
    </source>
</evidence>
<dbReference type="KEGG" id="psua:FLK61_29715"/>
<protein>
    <submittedName>
        <fullName evidence="2">DUF1189 domain-containing protein</fullName>
    </submittedName>
</protein>
<gene>
    <name evidence="2" type="ORF">FLK61_29715</name>
</gene>
<dbReference type="EMBL" id="CP041372">
    <property type="protein sequence ID" value="QKS70905.1"/>
    <property type="molecule type" value="Genomic_DNA"/>
</dbReference>
<name>A0A859FFB0_9BACI</name>
<feature type="transmembrane region" description="Helical" evidence="1">
    <location>
        <begin position="225"/>
        <end position="245"/>
    </location>
</feature>
<proteinExistence type="predicted"/>
<keyword evidence="1" id="KW-0812">Transmembrane</keyword>
<evidence type="ECO:0000313" key="3">
    <source>
        <dbReference type="Proteomes" id="UP000318138"/>
    </source>
</evidence>
<dbReference type="RefSeq" id="WP_176008942.1">
    <property type="nucleotide sequence ID" value="NZ_CP041372.2"/>
</dbReference>